<dbReference type="AlphaFoldDB" id="A0A5J4NB01"/>
<dbReference type="EMBL" id="QNGE01004778">
    <property type="protein sequence ID" value="KAA3672550.1"/>
    <property type="molecule type" value="Genomic_DNA"/>
</dbReference>
<dbReference type="Proteomes" id="UP000324629">
    <property type="component" value="Unassembled WGS sequence"/>
</dbReference>
<organism evidence="1 2">
    <name type="scientific">Paragonimus westermani</name>
    <dbReference type="NCBI Taxonomy" id="34504"/>
    <lineage>
        <taxon>Eukaryota</taxon>
        <taxon>Metazoa</taxon>
        <taxon>Spiralia</taxon>
        <taxon>Lophotrochozoa</taxon>
        <taxon>Platyhelminthes</taxon>
        <taxon>Trematoda</taxon>
        <taxon>Digenea</taxon>
        <taxon>Plagiorchiida</taxon>
        <taxon>Troglotremata</taxon>
        <taxon>Troglotrematidae</taxon>
        <taxon>Paragonimus</taxon>
    </lineage>
</organism>
<gene>
    <name evidence="1" type="ORF">DEA37_0004427</name>
</gene>
<protein>
    <recommendedName>
        <fullName evidence="3">Reverse transcriptase RNase H-like domain-containing protein</fullName>
    </recommendedName>
</protein>
<evidence type="ECO:0008006" key="3">
    <source>
        <dbReference type="Google" id="ProtNLM"/>
    </source>
</evidence>
<accession>A0A5J4NB01</accession>
<name>A0A5J4NB01_9TREM</name>
<keyword evidence="2" id="KW-1185">Reference proteome</keyword>
<proteinExistence type="predicted"/>
<comment type="caution">
    <text evidence="1">The sequence shown here is derived from an EMBL/GenBank/DDBJ whole genome shotgun (WGS) entry which is preliminary data.</text>
</comment>
<evidence type="ECO:0000313" key="1">
    <source>
        <dbReference type="EMBL" id="KAA3672550.1"/>
    </source>
</evidence>
<sequence length="152" mass="17041">MFGRLLRPKLNAAHKPLTYALSAEPDRHSPCELGQLDYISQYTSDLRYVKGEQNAVADAISGVQLESIPFDSSVDFVQMTKLQASDPDTDKHKALINAQQGMLLLSDFLRGHRDLSFQKKCRKLFSMSSTVCHIQESKHPENLFPNDAFGSV</sequence>
<evidence type="ECO:0000313" key="2">
    <source>
        <dbReference type="Proteomes" id="UP000324629"/>
    </source>
</evidence>
<reference evidence="1 2" key="1">
    <citation type="journal article" date="2019" name="Gigascience">
        <title>Whole-genome sequence of the oriental lung fluke Paragonimus westermani.</title>
        <authorList>
            <person name="Oey H."/>
            <person name="Zakrzewski M."/>
            <person name="Narain K."/>
            <person name="Devi K.R."/>
            <person name="Agatsuma T."/>
            <person name="Nawaratna S."/>
            <person name="Gobert G.N."/>
            <person name="Jones M.K."/>
            <person name="Ragan M.A."/>
            <person name="McManus D.P."/>
            <person name="Krause L."/>
        </authorList>
    </citation>
    <scope>NUCLEOTIDE SEQUENCE [LARGE SCALE GENOMIC DNA]</scope>
    <source>
        <strain evidence="1 2">IND2009</strain>
    </source>
</reference>